<dbReference type="EMBL" id="SCKG01000008">
    <property type="protein sequence ID" value="TDH09097.1"/>
    <property type="molecule type" value="Genomic_DNA"/>
</dbReference>
<sequence>MCVCVCVSVNTPQPTMSLCPSTLQLTPLVCLGLLCLLFLLTDSTVSKKGSSQLLNTRQANCSAAFIPGAFYHAGGSHRTNQQRWCCHDRSYTTCWECSPNRFAGDFCKHDSTTVCCYNRYVYHSYVYHSYVYHTDDYKNNSNNYTTVCCYIRYVYHSYVYNNGNIYSSSHSSTPCNIC</sequence>
<evidence type="ECO:0000313" key="2">
    <source>
        <dbReference type="Proteomes" id="UP000295070"/>
    </source>
</evidence>
<dbReference type="AlphaFoldDB" id="A0A484D345"/>
<organism evidence="1 2">
    <name type="scientific">Perca flavescens</name>
    <name type="common">American yellow perch</name>
    <name type="synonym">Morone flavescens</name>
    <dbReference type="NCBI Taxonomy" id="8167"/>
    <lineage>
        <taxon>Eukaryota</taxon>
        <taxon>Metazoa</taxon>
        <taxon>Chordata</taxon>
        <taxon>Craniata</taxon>
        <taxon>Vertebrata</taxon>
        <taxon>Euteleostomi</taxon>
        <taxon>Actinopterygii</taxon>
        <taxon>Neopterygii</taxon>
        <taxon>Teleostei</taxon>
        <taxon>Neoteleostei</taxon>
        <taxon>Acanthomorphata</taxon>
        <taxon>Eupercaria</taxon>
        <taxon>Perciformes</taxon>
        <taxon>Percoidei</taxon>
        <taxon>Percidae</taxon>
        <taxon>Percinae</taxon>
        <taxon>Perca</taxon>
    </lineage>
</organism>
<gene>
    <name evidence="1" type="ORF">EPR50_G00083110</name>
</gene>
<dbReference type="Proteomes" id="UP000295070">
    <property type="component" value="Chromosome 8"/>
</dbReference>
<keyword evidence="2" id="KW-1185">Reference proteome</keyword>
<comment type="caution">
    <text evidence="1">The sequence shown here is derived from an EMBL/GenBank/DDBJ whole genome shotgun (WGS) entry which is preliminary data.</text>
</comment>
<name>A0A484D345_PERFV</name>
<accession>A0A484D345</accession>
<proteinExistence type="predicted"/>
<protein>
    <submittedName>
        <fullName evidence="1">Uncharacterized protein</fullName>
    </submittedName>
</protein>
<evidence type="ECO:0000313" key="1">
    <source>
        <dbReference type="EMBL" id="TDH09097.1"/>
    </source>
</evidence>
<reference evidence="1 2" key="1">
    <citation type="submission" date="2019-01" db="EMBL/GenBank/DDBJ databases">
        <title>A chromosome-scale genome assembly of the yellow perch, Perca flavescens.</title>
        <authorList>
            <person name="Feron R."/>
            <person name="Morvezen R."/>
            <person name="Bestin A."/>
            <person name="Haffray P."/>
            <person name="Klopp C."/>
            <person name="Zahm M."/>
            <person name="Cabau C."/>
            <person name="Roques C."/>
            <person name="Donnadieu C."/>
            <person name="Bouchez O."/>
            <person name="Christie M."/>
            <person name="Larson W."/>
            <person name="Guiguen Y."/>
        </authorList>
    </citation>
    <scope>NUCLEOTIDE SEQUENCE [LARGE SCALE GENOMIC DNA]</scope>
    <source>
        <strain evidence="1">YP-PL-M2</strain>
        <tissue evidence="1">Blood</tissue>
    </source>
</reference>